<evidence type="ECO:0000313" key="3">
    <source>
        <dbReference type="EMBL" id="KKI51400.1"/>
    </source>
</evidence>
<dbReference type="AlphaFoldDB" id="A0A0M2NME5"/>
<dbReference type="EMBL" id="LAYJ01000078">
    <property type="protein sequence ID" value="KKI51400.1"/>
    <property type="molecule type" value="Genomic_DNA"/>
</dbReference>
<dbReference type="Proteomes" id="UP000034076">
    <property type="component" value="Unassembled WGS sequence"/>
</dbReference>
<sequence>MKRFFAVLLLVVMLFSMTGCMGKSDNTVVIYSSAEMYRNEYIQKRLREEFPQYDIIVGYMPTGNQAAKLLVEGERSECDISYDLEYGYVEKLKDVLADLSGYDTSRYMEDMLDENHRVIPECRNGGCIAINTEILEKHGLPEPESYEDLIKPEYKGLISMPNPKSSGTGYMFLKSLVNVWGEEKAFAYFDALSKNILQFTSSGSGPVNALVQGEAAIGLAMTSQAVMENNNGAKLKIKFFKEGSPYSRYGAAMVEGKQDRQCVRDVFEFLDSTLIAEDKEKFFPEKIYKDVDFKVEGYPQDIQYADMSNDTKAEKERLLEKWVY</sequence>
<evidence type="ECO:0000256" key="1">
    <source>
        <dbReference type="ARBA" id="ARBA00022729"/>
    </source>
</evidence>
<dbReference type="GO" id="GO:0015888">
    <property type="term" value="P:thiamine transport"/>
    <property type="evidence" value="ECO:0007669"/>
    <property type="project" value="TreeGrafter"/>
</dbReference>
<dbReference type="STRING" id="270498.CHK_1188"/>
<comment type="caution">
    <text evidence="3">The sequence shown here is derived from an EMBL/GenBank/DDBJ whole genome shotgun (WGS) entry which is preliminary data.</text>
</comment>
<reference evidence="3 4" key="1">
    <citation type="submission" date="2015-04" db="EMBL/GenBank/DDBJ databases">
        <title>Draft genome sequence of bacteremic isolate Catabacter hongkongensis type strain HKU16T.</title>
        <authorList>
            <person name="Lau S.K."/>
            <person name="Teng J.L."/>
            <person name="Huang Y."/>
            <person name="Curreem S.O."/>
            <person name="Tsui S.K."/>
            <person name="Woo P.C."/>
        </authorList>
    </citation>
    <scope>NUCLEOTIDE SEQUENCE [LARGE SCALE GENOMIC DNA]</scope>
    <source>
        <strain evidence="3 4">HKU16</strain>
    </source>
</reference>
<proteinExistence type="predicted"/>
<evidence type="ECO:0000313" key="4">
    <source>
        <dbReference type="Proteomes" id="UP000034076"/>
    </source>
</evidence>
<gene>
    <name evidence="3" type="ORF">CHK_1188</name>
</gene>
<feature type="signal peptide" evidence="2">
    <location>
        <begin position="1"/>
        <end position="22"/>
    </location>
</feature>
<protein>
    <submittedName>
        <fullName evidence="3">Ferric iron ABC transporter, iron-binding protein</fullName>
    </submittedName>
</protein>
<dbReference type="PATRIC" id="fig|270498.16.peg.147"/>
<dbReference type="PANTHER" id="PTHR30006:SF2">
    <property type="entry name" value="ABC TRANSPORTER SUBSTRATE-BINDING PROTEIN"/>
    <property type="match status" value="1"/>
</dbReference>
<dbReference type="GO" id="GO:0030288">
    <property type="term" value="C:outer membrane-bounded periplasmic space"/>
    <property type="evidence" value="ECO:0007669"/>
    <property type="project" value="TreeGrafter"/>
</dbReference>
<name>A0A0M2NME5_9FIRM</name>
<organism evidence="3 4">
    <name type="scientific">Christensenella hongkongensis</name>
    <dbReference type="NCBI Taxonomy" id="270498"/>
    <lineage>
        <taxon>Bacteria</taxon>
        <taxon>Bacillati</taxon>
        <taxon>Bacillota</taxon>
        <taxon>Clostridia</taxon>
        <taxon>Christensenellales</taxon>
        <taxon>Christensenellaceae</taxon>
        <taxon>Christensenella</taxon>
    </lineage>
</organism>
<dbReference type="RefSeq" id="WP_046443081.1">
    <property type="nucleotide sequence ID" value="NZ_LAYJ01000078.1"/>
</dbReference>
<dbReference type="SUPFAM" id="SSF53850">
    <property type="entry name" value="Periplasmic binding protein-like II"/>
    <property type="match status" value="1"/>
</dbReference>
<dbReference type="Gene3D" id="3.40.190.10">
    <property type="entry name" value="Periplasmic binding protein-like II"/>
    <property type="match status" value="2"/>
</dbReference>
<evidence type="ECO:0000256" key="2">
    <source>
        <dbReference type="SAM" id="SignalP"/>
    </source>
</evidence>
<dbReference type="Pfam" id="PF13343">
    <property type="entry name" value="SBP_bac_6"/>
    <property type="match status" value="1"/>
</dbReference>
<dbReference type="PANTHER" id="PTHR30006">
    <property type="entry name" value="THIAMINE-BINDING PERIPLASMIC PROTEIN-RELATED"/>
    <property type="match status" value="1"/>
</dbReference>
<feature type="chain" id="PRO_5038902113" evidence="2">
    <location>
        <begin position="23"/>
        <end position="324"/>
    </location>
</feature>
<dbReference type="PROSITE" id="PS51257">
    <property type="entry name" value="PROKAR_LIPOPROTEIN"/>
    <property type="match status" value="1"/>
</dbReference>
<dbReference type="GO" id="GO:0030976">
    <property type="term" value="F:thiamine pyrophosphate binding"/>
    <property type="evidence" value="ECO:0007669"/>
    <property type="project" value="TreeGrafter"/>
</dbReference>
<keyword evidence="1 2" id="KW-0732">Signal</keyword>
<keyword evidence="4" id="KW-1185">Reference proteome</keyword>
<accession>A0A0M2NME5</accession>
<dbReference type="GO" id="GO:0030975">
    <property type="term" value="F:thiamine binding"/>
    <property type="evidence" value="ECO:0007669"/>
    <property type="project" value="TreeGrafter"/>
</dbReference>